<evidence type="ECO:0000259" key="1">
    <source>
        <dbReference type="PROSITE" id="PS50011"/>
    </source>
</evidence>
<name>A0A8H6F9A4_9LECA</name>
<comment type="caution">
    <text evidence="2">The sequence shown here is derived from an EMBL/GenBank/DDBJ whole genome shotgun (WGS) entry which is preliminary data.</text>
</comment>
<dbReference type="RefSeq" id="XP_037149370.1">
    <property type="nucleotide sequence ID" value="XM_037294682.1"/>
</dbReference>
<feature type="domain" description="Protein kinase" evidence="1">
    <location>
        <begin position="1"/>
        <end position="104"/>
    </location>
</feature>
<dbReference type="GeneID" id="59332171"/>
<dbReference type="SUPFAM" id="SSF56112">
    <property type="entry name" value="Protein kinase-like (PK-like)"/>
    <property type="match status" value="1"/>
</dbReference>
<evidence type="ECO:0000313" key="2">
    <source>
        <dbReference type="EMBL" id="KAF6219935.1"/>
    </source>
</evidence>
<dbReference type="AlphaFoldDB" id="A0A8H6F9A4"/>
<keyword evidence="3" id="KW-1185">Reference proteome</keyword>
<dbReference type="EMBL" id="JACCJB010000018">
    <property type="protein sequence ID" value="KAF6219935.1"/>
    <property type="molecule type" value="Genomic_DNA"/>
</dbReference>
<evidence type="ECO:0000313" key="3">
    <source>
        <dbReference type="Proteomes" id="UP000593566"/>
    </source>
</evidence>
<dbReference type="GO" id="GO:0005524">
    <property type="term" value="F:ATP binding"/>
    <property type="evidence" value="ECO:0007669"/>
    <property type="project" value="InterPro"/>
</dbReference>
<dbReference type="Proteomes" id="UP000593566">
    <property type="component" value="Unassembled WGS sequence"/>
</dbReference>
<gene>
    <name evidence="2" type="ORF">HO133_003760</name>
</gene>
<dbReference type="GO" id="GO:0004672">
    <property type="term" value="F:protein kinase activity"/>
    <property type="evidence" value="ECO:0007669"/>
    <property type="project" value="InterPro"/>
</dbReference>
<accession>A0A8H6F9A4</accession>
<sequence length="172" mass="19273">MPVTSKKADVWALGAVIHALAHDGRPPLRPRPEGMPHHDFYRWPGAREPTSFLGLYSDELHNLVINGTLEFNPHARLSSFEVLQCVVVEVELGVASDMGWEPLLGPNFSAKTYDENGVTENTTVSSDESPRGVDPMSLREVDQMPYCDPMVRIKWRSRDSHCATLLKATFKE</sequence>
<proteinExistence type="predicted"/>
<dbReference type="InterPro" id="IPR000719">
    <property type="entry name" value="Prot_kinase_dom"/>
</dbReference>
<reference evidence="2 3" key="1">
    <citation type="journal article" date="2020" name="Genomics">
        <title>Complete, high-quality genomes from long-read metagenomic sequencing of two wolf lichen thalli reveals enigmatic genome architecture.</title>
        <authorList>
            <person name="McKenzie S.K."/>
            <person name="Walston R.F."/>
            <person name="Allen J.L."/>
        </authorList>
    </citation>
    <scope>NUCLEOTIDE SEQUENCE [LARGE SCALE GENOMIC DNA]</scope>
    <source>
        <strain evidence="2">WasteWater1</strain>
    </source>
</reference>
<dbReference type="Gene3D" id="1.10.510.10">
    <property type="entry name" value="Transferase(Phosphotransferase) domain 1"/>
    <property type="match status" value="1"/>
</dbReference>
<protein>
    <recommendedName>
        <fullName evidence="1">Protein kinase domain-containing protein</fullName>
    </recommendedName>
</protein>
<organism evidence="2 3">
    <name type="scientific">Letharia lupina</name>
    <dbReference type="NCBI Taxonomy" id="560253"/>
    <lineage>
        <taxon>Eukaryota</taxon>
        <taxon>Fungi</taxon>
        <taxon>Dikarya</taxon>
        <taxon>Ascomycota</taxon>
        <taxon>Pezizomycotina</taxon>
        <taxon>Lecanoromycetes</taxon>
        <taxon>OSLEUM clade</taxon>
        <taxon>Lecanoromycetidae</taxon>
        <taxon>Lecanorales</taxon>
        <taxon>Lecanorineae</taxon>
        <taxon>Parmeliaceae</taxon>
        <taxon>Letharia</taxon>
    </lineage>
</organism>
<dbReference type="PROSITE" id="PS50011">
    <property type="entry name" value="PROTEIN_KINASE_DOM"/>
    <property type="match status" value="1"/>
</dbReference>
<dbReference type="InterPro" id="IPR011009">
    <property type="entry name" value="Kinase-like_dom_sf"/>
</dbReference>